<gene>
    <name evidence="7" type="ORF">METZ01_LOCUS218406</name>
</gene>
<dbReference type="FunFam" id="3.40.1010.10:FF:000007">
    <property type="entry name" value="Ribosomal RNA small subunit methyltransferase I"/>
    <property type="match status" value="1"/>
</dbReference>
<keyword evidence="1" id="KW-0963">Cytoplasm</keyword>
<feature type="domain" description="Tetrapyrrole methylase" evidence="6">
    <location>
        <begin position="16"/>
        <end position="213"/>
    </location>
</feature>
<dbReference type="CDD" id="cd11648">
    <property type="entry name" value="RsmI"/>
    <property type="match status" value="1"/>
</dbReference>
<dbReference type="Gene3D" id="3.30.950.10">
    <property type="entry name" value="Methyltransferase, Cobalt-precorrin-4 Transmethylase, Domain 2"/>
    <property type="match status" value="1"/>
</dbReference>
<protein>
    <recommendedName>
        <fullName evidence="6">Tetrapyrrole methylase domain-containing protein</fullName>
    </recommendedName>
</protein>
<evidence type="ECO:0000256" key="3">
    <source>
        <dbReference type="ARBA" id="ARBA00022603"/>
    </source>
</evidence>
<keyword evidence="4" id="KW-0808">Transferase</keyword>
<dbReference type="AlphaFoldDB" id="A0A382FSG7"/>
<evidence type="ECO:0000256" key="4">
    <source>
        <dbReference type="ARBA" id="ARBA00022679"/>
    </source>
</evidence>
<dbReference type="InterPro" id="IPR014777">
    <property type="entry name" value="4pyrrole_Mease_sub1"/>
</dbReference>
<dbReference type="GO" id="GO:0032259">
    <property type="term" value="P:methylation"/>
    <property type="evidence" value="ECO:0007669"/>
    <property type="project" value="UniProtKB-KW"/>
</dbReference>
<dbReference type="GO" id="GO:0008168">
    <property type="term" value="F:methyltransferase activity"/>
    <property type="evidence" value="ECO:0007669"/>
    <property type="project" value="UniProtKB-KW"/>
</dbReference>
<organism evidence="7">
    <name type="scientific">marine metagenome</name>
    <dbReference type="NCBI Taxonomy" id="408172"/>
    <lineage>
        <taxon>unclassified sequences</taxon>
        <taxon>metagenomes</taxon>
        <taxon>ecological metagenomes</taxon>
    </lineage>
</organism>
<dbReference type="EMBL" id="UINC01051416">
    <property type="protein sequence ID" value="SVB65552.1"/>
    <property type="molecule type" value="Genomic_DNA"/>
</dbReference>
<sequence length="287" mass="32967">MIPQRDTKINKLKYGLYVVSTPIGNLRDITLRAIEILKQSDYILCEDTRVSKNLLKKYNIKSQLISNHKFNESKNISKIIEILDSKKIVSIISDAGTPSISDPGAIIVNECIKHNIDVYPIPGPSAASAAISISGFSEKYYFYGFFPQKNKKLKEDFNILSNLDCSIVFFISPKKINKAIEPIKNFFSGRKILICREISKFYEEYLRTNVDDLKTYEKIPKGELTIVISEKNRKKNKSYNLDESDKKNIKKMIKSLSIKDITNLISKNKNVSKKEIYNFCLKLKNEK</sequence>
<evidence type="ECO:0000313" key="7">
    <source>
        <dbReference type="EMBL" id="SVB65552.1"/>
    </source>
</evidence>
<keyword evidence="3" id="KW-0489">Methyltransferase</keyword>
<dbReference type="Gene3D" id="3.40.1010.10">
    <property type="entry name" value="Cobalt-precorrin-4 Transmethylase, Domain 1"/>
    <property type="match status" value="1"/>
</dbReference>
<evidence type="ECO:0000256" key="1">
    <source>
        <dbReference type="ARBA" id="ARBA00022490"/>
    </source>
</evidence>
<keyword evidence="2" id="KW-0698">rRNA processing</keyword>
<dbReference type="NCBIfam" id="TIGR00096">
    <property type="entry name" value="16S rRNA (cytidine(1402)-2'-O)-methyltransferase"/>
    <property type="match status" value="1"/>
</dbReference>
<dbReference type="GO" id="GO:0006364">
    <property type="term" value="P:rRNA processing"/>
    <property type="evidence" value="ECO:0007669"/>
    <property type="project" value="UniProtKB-KW"/>
</dbReference>
<name>A0A382FSG7_9ZZZZ</name>
<keyword evidence="5" id="KW-0949">S-adenosyl-L-methionine</keyword>
<evidence type="ECO:0000256" key="2">
    <source>
        <dbReference type="ARBA" id="ARBA00022552"/>
    </source>
</evidence>
<dbReference type="SUPFAM" id="SSF53790">
    <property type="entry name" value="Tetrapyrrole methylase"/>
    <property type="match status" value="1"/>
</dbReference>
<dbReference type="PANTHER" id="PTHR46111">
    <property type="entry name" value="RIBOSOMAL RNA SMALL SUBUNIT METHYLTRANSFERASE I"/>
    <property type="match status" value="1"/>
</dbReference>
<dbReference type="InterPro" id="IPR000878">
    <property type="entry name" value="4pyrrol_Mease"/>
</dbReference>
<dbReference type="HAMAP" id="MF_01877">
    <property type="entry name" value="16SrRNA_methyltr_I"/>
    <property type="match status" value="1"/>
</dbReference>
<dbReference type="InterPro" id="IPR018063">
    <property type="entry name" value="SAM_MeTrfase_RsmI_CS"/>
</dbReference>
<dbReference type="Pfam" id="PF00590">
    <property type="entry name" value="TP_methylase"/>
    <property type="match status" value="1"/>
</dbReference>
<dbReference type="PROSITE" id="PS01296">
    <property type="entry name" value="RSMI"/>
    <property type="match status" value="1"/>
</dbReference>
<dbReference type="InterPro" id="IPR008189">
    <property type="entry name" value="rRNA_ssu_MeTfrase_I"/>
</dbReference>
<accession>A0A382FSG7</accession>
<evidence type="ECO:0000259" key="6">
    <source>
        <dbReference type="Pfam" id="PF00590"/>
    </source>
</evidence>
<dbReference type="InterPro" id="IPR014776">
    <property type="entry name" value="4pyrrole_Mease_sub2"/>
</dbReference>
<proteinExistence type="inferred from homology"/>
<reference evidence="7" key="1">
    <citation type="submission" date="2018-05" db="EMBL/GenBank/DDBJ databases">
        <authorList>
            <person name="Lanie J.A."/>
            <person name="Ng W.-L."/>
            <person name="Kazmierczak K.M."/>
            <person name="Andrzejewski T.M."/>
            <person name="Davidsen T.M."/>
            <person name="Wayne K.J."/>
            <person name="Tettelin H."/>
            <person name="Glass J.I."/>
            <person name="Rusch D."/>
            <person name="Podicherti R."/>
            <person name="Tsui H.-C.T."/>
            <person name="Winkler M.E."/>
        </authorList>
    </citation>
    <scope>NUCLEOTIDE SEQUENCE</scope>
</reference>
<dbReference type="InterPro" id="IPR035996">
    <property type="entry name" value="4pyrrol_Methylase_sf"/>
</dbReference>
<dbReference type="PIRSF" id="PIRSF005917">
    <property type="entry name" value="MTase_YraL"/>
    <property type="match status" value="1"/>
</dbReference>
<dbReference type="PANTHER" id="PTHR46111:SF1">
    <property type="entry name" value="RIBOSOMAL RNA SMALL SUBUNIT METHYLTRANSFERASE I"/>
    <property type="match status" value="1"/>
</dbReference>
<evidence type="ECO:0000256" key="5">
    <source>
        <dbReference type="ARBA" id="ARBA00022691"/>
    </source>
</evidence>